<organism evidence="1 2">
    <name type="scientific">Gossypium stocksii</name>
    <dbReference type="NCBI Taxonomy" id="47602"/>
    <lineage>
        <taxon>Eukaryota</taxon>
        <taxon>Viridiplantae</taxon>
        <taxon>Streptophyta</taxon>
        <taxon>Embryophyta</taxon>
        <taxon>Tracheophyta</taxon>
        <taxon>Spermatophyta</taxon>
        <taxon>Magnoliopsida</taxon>
        <taxon>eudicotyledons</taxon>
        <taxon>Gunneridae</taxon>
        <taxon>Pentapetalae</taxon>
        <taxon>rosids</taxon>
        <taxon>malvids</taxon>
        <taxon>Malvales</taxon>
        <taxon>Malvaceae</taxon>
        <taxon>Malvoideae</taxon>
        <taxon>Gossypium</taxon>
    </lineage>
</organism>
<dbReference type="EMBL" id="JAIQCV010000004">
    <property type="protein sequence ID" value="KAH1108683.1"/>
    <property type="molecule type" value="Genomic_DNA"/>
</dbReference>
<sequence>MSIMLRLNLNTHSTIVSNLTAIVSNVTATVINFTATTVFNLTGGKHNAHPN</sequence>
<dbReference type="Proteomes" id="UP000828251">
    <property type="component" value="Unassembled WGS sequence"/>
</dbReference>
<protein>
    <submittedName>
        <fullName evidence="1">Uncharacterized protein</fullName>
    </submittedName>
</protein>
<evidence type="ECO:0000313" key="2">
    <source>
        <dbReference type="Proteomes" id="UP000828251"/>
    </source>
</evidence>
<dbReference type="AlphaFoldDB" id="A0A9D3W573"/>
<comment type="caution">
    <text evidence="1">The sequence shown here is derived from an EMBL/GenBank/DDBJ whole genome shotgun (WGS) entry which is preliminary data.</text>
</comment>
<gene>
    <name evidence="1" type="ORF">J1N35_012451</name>
</gene>
<accession>A0A9D3W573</accession>
<keyword evidence="2" id="KW-1185">Reference proteome</keyword>
<reference evidence="1 2" key="1">
    <citation type="journal article" date="2021" name="Plant Biotechnol. J.">
        <title>Multi-omics assisted identification of the key and species-specific regulatory components of drought-tolerant mechanisms in Gossypium stocksii.</title>
        <authorList>
            <person name="Yu D."/>
            <person name="Ke L."/>
            <person name="Zhang D."/>
            <person name="Wu Y."/>
            <person name="Sun Y."/>
            <person name="Mei J."/>
            <person name="Sun J."/>
            <person name="Sun Y."/>
        </authorList>
    </citation>
    <scope>NUCLEOTIDE SEQUENCE [LARGE SCALE GENOMIC DNA]</scope>
    <source>
        <strain evidence="2">cv. E1</strain>
        <tissue evidence="1">Leaf</tissue>
    </source>
</reference>
<evidence type="ECO:0000313" key="1">
    <source>
        <dbReference type="EMBL" id="KAH1108683.1"/>
    </source>
</evidence>
<name>A0A9D3W573_9ROSI</name>
<proteinExistence type="predicted"/>